<organism evidence="1 2">
    <name type="scientific">Methanobrevibacter thaueri</name>
    <dbReference type="NCBI Taxonomy" id="190975"/>
    <lineage>
        <taxon>Archaea</taxon>
        <taxon>Methanobacteriati</taxon>
        <taxon>Methanobacteriota</taxon>
        <taxon>Methanomada group</taxon>
        <taxon>Methanobacteria</taxon>
        <taxon>Methanobacteriales</taxon>
        <taxon>Methanobacteriaceae</taxon>
        <taxon>Methanobrevibacter</taxon>
    </lineage>
</organism>
<name>A0A8T3VEU8_9EURY</name>
<accession>A0A8T3VEU8</accession>
<reference evidence="1" key="1">
    <citation type="submission" date="2019-04" db="EMBL/GenBank/DDBJ databases">
        <title>Evolution of Biomass-Degrading Anaerobic Consortia Revealed by Metagenomics.</title>
        <authorList>
            <person name="Peng X."/>
        </authorList>
    </citation>
    <scope>NUCLEOTIDE SEQUENCE</scope>
    <source>
        <strain evidence="1">SIG18</strain>
    </source>
</reference>
<dbReference type="Proteomes" id="UP000783037">
    <property type="component" value="Unassembled WGS sequence"/>
</dbReference>
<proteinExistence type="predicted"/>
<gene>
    <name evidence="1" type="ORF">E7Z79_05020</name>
</gene>
<dbReference type="AlphaFoldDB" id="A0A8T3VEU8"/>
<dbReference type="PANTHER" id="PTHR33254">
    <property type="entry name" value="4-HYDROXY-4-METHYL-2-OXOGLUTARATE ALDOLASE 3-RELATED"/>
    <property type="match status" value="1"/>
</dbReference>
<dbReference type="GO" id="GO:0008948">
    <property type="term" value="F:oxaloacetate decarboxylase activity"/>
    <property type="evidence" value="ECO:0007669"/>
    <property type="project" value="TreeGrafter"/>
</dbReference>
<evidence type="ECO:0000313" key="1">
    <source>
        <dbReference type="EMBL" id="MBE6501784.1"/>
    </source>
</evidence>
<dbReference type="RefSeq" id="WP_303738887.1">
    <property type="nucleotide sequence ID" value="NZ_SUTK01000017.1"/>
</dbReference>
<protein>
    <submittedName>
        <fullName evidence="1">RraA family protein</fullName>
    </submittedName>
</protein>
<evidence type="ECO:0000313" key="2">
    <source>
        <dbReference type="Proteomes" id="UP000783037"/>
    </source>
</evidence>
<dbReference type="InterPro" id="IPR036704">
    <property type="entry name" value="RraA/RraA-like_sf"/>
</dbReference>
<dbReference type="GO" id="GO:0047443">
    <property type="term" value="F:4-hydroxy-4-methyl-2-oxoglutarate aldolase activity"/>
    <property type="evidence" value="ECO:0007669"/>
    <property type="project" value="TreeGrafter"/>
</dbReference>
<dbReference type="InterPro" id="IPR005493">
    <property type="entry name" value="RraA/RraA-like"/>
</dbReference>
<dbReference type="PANTHER" id="PTHR33254:SF4">
    <property type="entry name" value="4-HYDROXY-4-METHYL-2-OXOGLUTARATE ALDOLASE 3-RELATED"/>
    <property type="match status" value="1"/>
</dbReference>
<dbReference type="Pfam" id="PF03737">
    <property type="entry name" value="RraA-like"/>
    <property type="match status" value="1"/>
</dbReference>
<dbReference type="CDD" id="cd16841">
    <property type="entry name" value="RraA_family"/>
    <property type="match status" value="1"/>
</dbReference>
<sequence length="245" mass="26402">MSVTPKDILNKNKNLRKRVDVSEIDLDGVSIDDLTYNGKNYSEYINLMSLLENVSACQVSDAYNGISKRSGTIQNIKPVNNQKVFGSIFTAETSSDDWGTSALAIDSASEGDILFFKVSSEDKAIWGELASTCARDNGIKATVIYGSARDLDALLYMDYPVFASNFCPNAGSALGLGTLNESIEVEGTTINPGDFFIGDESGIVVIPKELFAKTMLATLEVKVKESNIIKAIESGKTLAEIVGLK</sequence>
<dbReference type="Gene3D" id="3.50.30.40">
    <property type="entry name" value="Ribonuclease E inhibitor RraA/RraA-like"/>
    <property type="match status" value="1"/>
</dbReference>
<dbReference type="EMBL" id="SUTK01000017">
    <property type="protein sequence ID" value="MBE6501784.1"/>
    <property type="molecule type" value="Genomic_DNA"/>
</dbReference>
<dbReference type="SUPFAM" id="SSF89562">
    <property type="entry name" value="RraA-like"/>
    <property type="match status" value="1"/>
</dbReference>
<comment type="caution">
    <text evidence="1">The sequence shown here is derived from an EMBL/GenBank/DDBJ whole genome shotgun (WGS) entry which is preliminary data.</text>
</comment>